<feature type="chain" id="PRO_5011765686" evidence="1">
    <location>
        <begin position="20"/>
        <end position="202"/>
    </location>
</feature>
<keyword evidence="1" id="KW-0732">Signal</keyword>
<gene>
    <name evidence="3" type="ORF">SAMN04488034_1169</name>
</gene>
<evidence type="ECO:0000259" key="2">
    <source>
        <dbReference type="Pfam" id="PF13568"/>
    </source>
</evidence>
<dbReference type="STRING" id="390640.SAMN04488034_1169"/>
<organism evidence="3 4">
    <name type="scientific">Salinimicrobium catena</name>
    <dbReference type="NCBI Taxonomy" id="390640"/>
    <lineage>
        <taxon>Bacteria</taxon>
        <taxon>Pseudomonadati</taxon>
        <taxon>Bacteroidota</taxon>
        <taxon>Flavobacteriia</taxon>
        <taxon>Flavobacteriales</taxon>
        <taxon>Flavobacteriaceae</taxon>
        <taxon>Salinimicrobium</taxon>
    </lineage>
</organism>
<accession>A0A1H5PI31</accession>
<protein>
    <submittedName>
        <fullName evidence="3">Outer membrane protein beta-barrel domain-containing protein</fullName>
    </submittedName>
</protein>
<feature type="signal peptide" evidence="1">
    <location>
        <begin position="1"/>
        <end position="19"/>
    </location>
</feature>
<dbReference type="OrthoDB" id="1431594at2"/>
<dbReference type="Proteomes" id="UP000199448">
    <property type="component" value="Unassembled WGS sequence"/>
</dbReference>
<dbReference type="Pfam" id="PF13568">
    <property type="entry name" value="OMP_b-brl_2"/>
    <property type="match status" value="1"/>
</dbReference>
<feature type="domain" description="Outer membrane protein beta-barrel" evidence="2">
    <location>
        <begin position="19"/>
        <end position="169"/>
    </location>
</feature>
<evidence type="ECO:0000313" key="3">
    <source>
        <dbReference type="EMBL" id="SEF12717.1"/>
    </source>
</evidence>
<dbReference type="InterPro" id="IPR025665">
    <property type="entry name" value="Beta-barrel_OMP_2"/>
</dbReference>
<dbReference type="RefSeq" id="WP_093114473.1">
    <property type="nucleotide sequence ID" value="NZ_FNGG01000018.1"/>
</dbReference>
<dbReference type="AlphaFoldDB" id="A0A1H5PI31"/>
<evidence type="ECO:0000313" key="4">
    <source>
        <dbReference type="Proteomes" id="UP000199448"/>
    </source>
</evidence>
<evidence type="ECO:0000256" key="1">
    <source>
        <dbReference type="SAM" id="SignalP"/>
    </source>
</evidence>
<dbReference type="EMBL" id="FNUG01000016">
    <property type="protein sequence ID" value="SEF12717.1"/>
    <property type="molecule type" value="Genomic_DNA"/>
</dbReference>
<reference evidence="3 4" key="1">
    <citation type="submission" date="2016-10" db="EMBL/GenBank/DDBJ databases">
        <authorList>
            <person name="de Groot N.N."/>
        </authorList>
    </citation>
    <scope>NUCLEOTIDE SEQUENCE [LARGE SCALE GENOMIC DNA]</scope>
    <source>
        <strain evidence="3 4">DSM 23553</strain>
    </source>
</reference>
<proteinExistence type="predicted"/>
<sequence>MKKGLLILLFTFTATAATAQSSFGVKAGLNYGDNGEIEYSDFENAGEDAVKGAEGKVGYHMGIYYRGDLGGLYLKPELLYTQTKSSYQYNNEEADYNISKLDLPVLLGIKVLGPVHVFAGPSFQYILENDFDGVTIGDVENEFTIGAQFGAGLQLGRVGLDVRYERGLSENEAQVLDLNSPDGLKRVDSRPSQIIFALSLDL</sequence>
<keyword evidence="4" id="KW-1185">Reference proteome</keyword>
<name>A0A1H5PI31_9FLAO</name>